<comment type="subunit">
    <text evidence="8">Interacts with FtsZ via their C-terminal domains.</text>
</comment>
<dbReference type="GO" id="GO:0005886">
    <property type="term" value="C:plasma membrane"/>
    <property type="evidence" value="ECO:0007669"/>
    <property type="project" value="UniProtKB-SubCell"/>
</dbReference>
<evidence type="ECO:0000256" key="4">
    <source>
        <dbReference type="ARBA" id="ARBA00022692"/>
    </source>
</evidence>
<dbReference type="HAMAP" id="MF_00509">
    <property type="entry name" value="ZipA"/>
    <property type="match status" value="1"/>
</dbReference>
<name>A0A9E8KRD3_9ALTE</name>
<dbReference type="InterPro" id="IPR011919">
    <property type="entry name" value="Cell_div_ZipA"/>
</dbReference>
<keyword evidence="7 8" id="KW-0131">Cell cycle</keyword>
<proteinExistence type="inferred from homology"/>
<gene>
    <name evidence="8 12" type="primary">zipA</name>
    <name evidence="12" type="ORF">NNL22_04975</name>
</gene>
<evidence type="ECO:0000256" key="7">
    <source>
        <dbReference type="ARBA" id="ARBA00023306"/>
    </source>
</evidence>
<feature type="region of interest" description="Disordered" evidence="10">
    <location>
        <begin position="88"/>
        <end position="112"/>
    </location>
</feature>
<feature type="region of interest" description="Disordered" evidence="10">
    <location>
        <begin position="122"/>
        <end position="141"/>
    </location>
</feature>
<dbReference type="Proteomes" id="UP001164472">
    <property type="component" value="Chromosome"/>
</dbReference>
<keyword evidence="13" id="KW-1185">Reference proteome</keyword>
<feature type="compositionally biased region" description="Polar residues" evidence="10">
    <location>
        <begin position="125"/>
        <end position="141"/>
    </location>
</feature>
<dbReference type="Pfam" id="PF04354">
    <property type="entry name" value="ZipA_C"/>
    <property type="match status" value="1"/>
</dbReference>
<dbReference type="PANTHER" id="PTHR38685">
    <property type="entry name" value="CELL DIVISION PROTEIN ZIPA"/>
    <property type="match status" value="1"/>
</dbReference>
<dbReference type="NCBIfam" id="TIGR02205">
    <property type="entry name" value="septum_zipA"/>
    <property type="match status" value="1"/>
</dbReference>
<feature type="transmembrane region" description="Helical" evidence="8">
    <location>
        <begin position="6"/>
        <end position="23"/>
    </location>
</feature>
<evidence type="ECO:0000256" key="10">
    <source>
        <dbReference type="SAM" id="MobiDB-lite"/>
    </source>
</evidence>
<organism evidence="12 13">
    <name type="scientific">Alkalimarinus sediminis</name>
    <dbReference type="NCBI Taxonomy" id="1632866"/>
    <lineage>
        <taxon>Bacteria</taxon>
        <taxon>Pseudomonadati</taxon>
        <taxon>Pseudomonadota</taxon>
        <taxon>Gammaproteobacteria</taxon>
        <taxon>Alteromonadales</taxon>
        <taxon>Alteromonadaceae</taxon>
        <taxon>Alkalimarinus</taxon>
    </lineage>
</organism>
<evidence type="ECO:0000259" key="11">
    <source>
        <dbReference type="SMART" id="SM00771"/>
    </source>
</evidence>
<evidence type="ECO:0000256" key="9">
    <source>
        <dbReference type="RuleBase" id="RU003612"/>
    </source>
</evidence>
<evidence type="ECO:0000256" key="5">
    <source>
        <dbReference type="ARBA" id="ARBA00022989"/>
    </source>
</evidence>
<dbReference type="EMBL" id="CP101527">
    <property type="protein sequence ID" value="UZW75937.1"/>
    <property type="molecule type" value="Genomic_DNA"/>
</dbReference>
<comment type="subcellular location">
    <subcellularLocation>
        <location evidence="8">Cell inner membrane</location>
        <topology evidence="8">Single-pass type I membrane protein</topology>
    </subcellularLocation>
    <text evidence="8">Localizes to the Z ring in an FtsZ-dependent manner.</text>
</comment>
<dbReference type="InterPro" id="IPR036765">
    <property type="entry name" value="ZipA_FtsZ-bd_C_sf"/>
</dbReference>
<protein>
    <recommendedName>
        <fullName evidence="8 9">Cell division protein ZipA</fullName>
    </recommendedName>
</protein>
<dbReference type="GO" id="GO:0000917">
    <property type="term" value="P:division septum assembly"/>
    <property type="evidence" value="ECO:0007669"/>
    <property type="project" value="TreeGrafter"/>
</dbReference>
<evidence type="ECO:0000256" key="1">
    <source>
        <dbReference type="ARBA" id="ARBA00022475"/>
    </source>
</evidence>
<evidence type="ECO:0000256" key="8">
    <source>
        <dbReference type="HAMAP-Rule" id="MF_00509"/>
    </source>
</evidence>
<dbReference type="InterPro" id="IPR007449">
    <property type="entry name" value="ZipA_FtsZ-bd_C"/>
</dbReference>
<comment type="similarity">
    <text evidence="8 9">Belongs to the ZipA family.</text>
</comment>
<keyword evidence="5 8" id="KW-1133">Transmembrane helix</keyword>
<comment type="function">
    <text evidence="8 9">Essential cell division protein that stabilizes the FtsZ protofilaments by cross-linking them and that serves as a cytoplasmic membrane anchor for the Z ring. Also required for the recruitment to the septal ring of downstream cell division proteins.</text>
</comment>
<dbReference type="GO" id="GO:0043093">
    <property type="term" value="P:FtsZ-dependent cytokinesis"/>
    <property type="evidence" value="ECO:0007669"/>
    <property type="project" value="UniProtKB-UniRule"/>
</dbReference>
<feature type="domain" description="ZipA C-terminal FtsZ-binding" evidence="11">
    <location>
        <begin position="202"/>
        <end position="331"/>
    </location>
</feature>
<reference evidence="12" key="1">
    <citation type="submission" date="2022-07" db="EMBL/GenBank/DDBJ databases">
        <title>Alkalimarinus sp. nov., isolated from gut of a Alitta virens.</title>
        <authorList>
            <person name="Yang A.I."/>
            <person name="Shin N.-R."/>
        </authorList>
    </citation>
    <scope>NUCLEOTIDE SEQUENCE</scope>
    <source>
        <strain evidence="12">FA028</strain>
    </source>
</reference>
<sequence length="343" mass="37639">MNLREWLAVLGGVVIAGIVIDGIRRMRRAKRDSMEISLGMGGEIENSPLDEGFNPELPNGGARLAGSARANSADDFAPVDETETAIASEESTRIEPSIKMSAFDQPHSEDENLSAPRVVAREPQDSVNVESSEQLAETETVTNTDKICATKPQGLNARGTADDTKPKSKMTFGEGLKASNAKAKPTKAKTKRANRNTPPKPAQEVIVLNVMSKQAEGFKGGELRKLLEACGVEHGDMSIFHRHEDTVDSPVQFSVANAVEPGYFPKEQLDSMVTPGISFFMSLPGPDDNMRAFDYMVETAQCVVRNLSGEMKDERRSDMTPQTLEHCRQRIRDFERRQLAAKC</sequence>
<dbReference type="AlphaFoldDB" id="A0A9E8KRD3"/>
<dbReference type="SMART" id="SM00771">
    <property type="entry name" value="ZipA_C"/>
    <property type="match status" value="1"/>
</dbReference>
<dbReference type="PANTHER" id="PTHR38685:SF1">
    <property type="entry name" value="CELL DIVISION PROTEIN ZIPA"/>
    <property type="match status" value="1"/>
</dbReference>
<dbReference type="RefSeq" id="WP_251811686.1">
    <property type="nucleotide sequence ID" value="NZ_CP101527.1"/>
</dbReference>
<keyword evidence="6 8" id="KW-0472">Membrane</keyword>
<dbReference type="Gene3D" id="3.30.1400.10">
    <property type="entry name" value="ZipA, C-terminal FtsZ-binding domain"/>
    <property type="match status" value="1"/>
</dbReference>
<dbReference type="SUPFAM" id="SSF64383">
    <property type="entry name" value="Cell-division protein ZipA, C-terminal domain"/>
    <property type="match status" value="1"/>
</dbReference>
<dbReference type="GO" id="GO:0032153">
    <property type="term" value="C:cell division site"/>
    <property type="evidence" value="ECO:0007669"/>
    <property type="project" value="UniProtKB-UniRule"/>
</dbReference>
<keyword evidence="4 8" id="KW-0812">Transmembrane</keyword>
<keyword evidence="1 8" id="KW-1003">Cell membrane</keyword>
<evidence type="ECO:0000256" key="2">
    <source>
        <dbReference type="ARBA" id="ARBA00022519"/>
    </source>
</evidence>
<evidence type="ECO:0000313" key="12">
    <source>
        <dbReference type="EMBL" id="UZW75937.1"/>
    </source>
</evidence>
<feature type="region of interest" description="Disordered" evidence="10">
    <location>
        <begin position="152"/>
        <end position="199"/>
    </location>
</feature>
<feature type="compositionally biased region" description="Basic residues" evidence="10">
    <location>
        <begin position="184"/>
        <end position="194"/>
    </location>
</feature>
<evidence type="ECO:0000256" key="6">
    <source>
        <dbReference type="ARBA" id="ARBA00023136"/>
    </source>
</evidence>
<dbReference type="KEGG" id="asem:NNL22_04975"/>
<accession>A0A9E8KRD3</accession>
<keyword evidence="3 8" id="KW-0132">Cell division</keyword>
<keyword evidence="2 8" id="KW-0997">Cell inner membrane</keyword>
<evidence type="ECO:0000256" key="3">
    <source>
        <dbReference type="ARBA" id="ARBA00022618"/>
    </source>
</evidence>
<evidence type="ECO:0000313" key="13">
    <source>
        <dbReference type="Proteomes" id="UP001164472"/>
    </source>
</evidence>